<feature type="domain" description="AMP-binding enzyme C-terminal" evidence="4">
    <location>
        <begin position="430"/>
        <end position="505"/>
    </location>
</feature>
<dbReference type="PANTHER" id="PTHR43201:SF5">
    <property type="entry name" value="MEDIUM-CHAIN ACYL-COA LIGASE ACSF2, MITOCHONDRIAL"/>
    <property type="match status" value="1"/>
</dbReference>
<dbReference type="AlphaFoldDB" id="A0A323VBW9"/>
<evidence type="ECO:0000259" key="3">
    <source>
        <dbReference type="Pfam" id="PF00501"/>
    </source>
</evidence>
<dbReference type="RefSeq" id="WP_110551583.1">
    <property type="nucleotide sequence ID" value="NZ_JACIBU010000001.1"/>
</dbReference>
<name>A0A323VBW9_9ACTN</name>
<dbReference type="InterPro" id="IPR045851">
    <property type="entry name" value="AMP-bd_C_sf"/>
</dbReference>
<dbReference type="PROSITE" id="PS00455">
    <property type="entry name" value="AMP_BINDING"/>
    <property type="match status" value="1"/>
</dbReference>
<gene>
    <name evidence="6" type="ORF">DMO24_06885</name>
    <name evidence="5" type="ORF">FHX36_000525</name>
</gene>
<comment type="caution">
    <text evidence="6">The sequence shown here is derived from an EMBL/GenBank/DDBJ whole genome shotgun (WGS) entry which is preliminary data.</text>
</comment>
<dbReference type="PANTHER" id="PTHR43201">
    <property type="entry name" value="ACYL-COA SYNTHETASE"/>
    <property type="match status" value="1"/>
</dbReference>
<dbReference type="FunFam" id="3.30.300.30:FF:000008">
    <property type="entry name" value="2,3-dihydroxybenzoate-AMP ligase"/>
    <property type="match status" value="1"/>
</dbReference>
<evidence type="ECO:0000256" key="2">
    <source>
        <dbReference type="ARBA" id="ARBA00022598"/>
    </source>
</evidence>
<organism evidence="6 7">
    <name type="scientific">Modestobacter versicolor</name>
    <dbReference type="NCBI Taxonomy" id="429133"/>
    <lineage>
        <taxon>Bacteria</taxon>
        <taxon>Bacillati</taxon>
        <taxon>Actinomycetota</taxon>
        <taxon>Actinomycetes</taxon>
        <taxon>Geodermatophilales</taxon>
        <taxon>Geodermatophilaceae</taxon>
        <taxon>Modestobacter</taxon>
    </lineage>
</organism>
<dbReference type="GO" id="GO:0031956">
    <property type="term" value="F:medium-chain fatty acid-CoA ligase activity"/>
    <property type="evidence" value="ECO:0007669"/>
    <property type="project" value="TreeGrafter"/>
</dbReference>
<dbReference type="InterPro" id="IPR042099">
    <property type="entry name" value="ANL_N_sf"/>
</dbReference>
<evidence type="ECO:0000313" key="5">
    <source>
        <dbReference type="EMBL" id="MBB3674790.1"/>
    </source>
</evidence>
<accession>A0A323VBW9</accession>
<keyword evidence="7" id="KW-1185">Reference proteome</keyword>
<dbReference type="InterPro" id="IPR000873">
    <property type="entry name" value="AMP-dep_synth/lig_dom"/>
</dbReference>
<reference evidence="5 8" key="2">
    <citation type="submission" date="2020-08" db="EMBL/GenBank/DDBJ databases">
        <title>Sequencing the genomes of 1000 actinobacteria strains.</title>
        <authorList>
            <person name="Klenk H.-P."/>
        </authorList>
    </citation>
    <scope>NUCLEOTIDE SEQUENCE [LARGE SCALE GENOMIC DNA]</scope>
    <source>
        <strain evidence="5 8">DSM 16678</strain>
    </source>
</reference>
<dbReference type="EMBL" id="JACIBU010000001">
    <property type="protein sequence ID" value="MBB3674790.1"/>
    <property type="molecule type" value="Genomic_DNA"/>
</dbReference>
<reference evidence="6 7" key="1">
    <citation type="submission" date="2018-06" db="EMBL/GenBank/DDBJ databases">
        <title>Draft genome sequence of Modestobacter versicolor CP153-2.</title>
        <authorList>
            <person name="Gundlapally S.R."/>
        </authorList>
    </citation>
    <scope>NUCLEOTIDE SEQUENCE [LARGE SCALE GENOMIC DNA]</scope>
    <source>
        <strain evidence="6 7">CP153-2</strain>
    </source>
</reference>
<dbReference type="Proteomes" id="UP000580718">
    <property type="component" value="Unassembled WGS sequence"/>
</dbReference>
<dbReference type="Pfam" id="PF00501">
    <property type="entry name" value="AMP-binding"/>
    <property type="match status" value="1"/>
</dbReference>
<dbReference type="Pfam" id="PF13193">
    <property type="entry name" value="AMP-binding_C"/>
    <property type="match status" value="1"/>
</dbReference>
<dbReference type="InterPro" id="IPR020845">
    <property type="entry name" value="AMP-binding_CS"/>
</dbReference>
<evidence type="ECO:0000313" key="6">
    <source>
        <dbReference type="EMBL" id="PZA22081.1"/>
    </source>
</evidence>
<keyword evidence="2 5" id="KW-0436">Ligase</keyword>
<comment type="similarity">
    <text evidence="1">Belongs to the ATP-dependent AMP-binding enzyme family.</text>
</comment>
<dbReference type="EC" id="6.2.1.-" evidence="5"/>
<dbReference type="Gene3D" id="3.30.300.30">
    <property type="match status" value="1"/>
</dbReference>
<dbReference type="Proteomes" id="UP000247602">
    <property type="component" value="Unassembled WGS sequence"/>
</dbReference>
<dbReference type="GO" id="GO:0006631">
    <property type="term" value="P:fatty acid metabolic process"/>
    <property type="evidence" value="ECO:0007669"/>
    <property type="project" value="TreeGrafter"/>
</dbReference>
<dbReference type="EMBL" id="QKNV01000049">
    <property type="protein sequence ID" value="PZA22081.1"/>
    <property type="molecule type" value="Genomic_DNA"/>
</dbReference>
<evidence type="ECO:0000256" key="1">
    <source>
        <dbReference type="ARBA" id="ARBA00006432"/>
    </source>
</evidence>
<dbReference type="InterPro" id="IPR025110">
    <property type="entry name" value="AMP-bd_C"/>
</dbReference>
<dbReference type="OrthoDB" id="9803968at2"/>
<protein>
    <submittedName>
        <fullName evidence="6">Acyl-CoA synthetase</fullName>
    </submittedName>
    <submittedName>
        <fullName evidence="5">Fatty-acyl-CoA synthase</fullName>
        <ecNumber evidence="5">6.2.1.-</ecNumber>
    </submittedName>
</protein>
<dbReference type="Gene3D" id="3.40.50.12780">
    <property type="entry name" value="N-terminal domain of ligase-like"/>
    <property type="match status" value="1"/>
</dbReference>
<evidence type="ECO:0000259" key="4">
    <source>
        <dbReference type="Pfam" id="PF13193"/>
    </source>
</evidence>
<feature type="domain" description="AMP-dependent synthetase/ligase" evidence="3">
    <location>
        <begin position="26"/>
        <end position="379"/>
    </location>
</feature>
<evidence type="ECO:0000313" key="8">
    <source>
        <dbReference type="Proteomes" id="UP000580718"/>
    </source>
</evidence>
<sequence length="520" mass="53995">MAALAVSELRVPATGPADGVLGDVLRRAVRLAPDAVLLSTPETGERWTATELLDAAGSVAAGLLARHAPGARVATCLGNGPAAVLLQLGTALAGMTLVPVNPRSRPAEVEHALRLSGAVLAVAAEEVAGNPVADLCAAVEGVDVVRVGVDWRAAVPWATPGELPAVDPQSLAQVQFTSGTTGRAKGVRITHAGMVATGTAFAERLGPTTGRVWCNPMPLFHTAGNVLGVVGALASGAEHVVLPFAPGPVLRVVEERQVTLLSAAPTLLDLLAAHPDLARTDLSSLRVLFTGGMTVTPAFVDRVEQVFGARLSITFGMTETCGAVLQTSPEDPDPVRRETVGAPLAGTDVRIAGPDGAAVAPGTPGELWVRGERITRGYLDDPVATAEAIDADGWLHTGDLAEMDGRGACRVVGRLKDMIKTGGENVSPVEVEEVLVAHPDIARAAVVGVPDPRWGELVVAFVVPAGDRDPSPDELTRHCRDRLSPFKVPRHWRVVDELPMTASAKVQRAELRRIAAADAG</sequence>
<dbReference type="SUPFAM" id="SSF56801">
    <property type="entry name" value="Acetyl-CoA synthetase-like"/>
    <property type="match status" value="1"/>
</dbReference>
<evidence type="ECO:0000313" key="7">
    <source>
        <dbReference type="Proteomes" id="UP000247602"/>
    </source>
</evidence>
<proteinExistence type="inferred from homology"/>